<dbReference type="Pfam" id="PF00797">
    <property type="entry name" value="Acetyltransf_2"/>
    <property type="match status" value="1"/>
</dbReference>
<dbReference type="SUPFAM" id="SSF54001">
    <property type="entry name" value="Cysteine proteinases"/>
    <property type="match status" value="1"/>
</dbReference>
<proteinExistence type="inferred from homology"/>
<dbReference type="InterPro" id="IPR001447">
    <property type="entry name" value="Arylamine_N-AcTrfase"/>
</dbReference>
<evidence type="ECO:0000256" key="1">
    <source>
        <dbReference type="ARBA" id="ARBA00006547"/>
    </source>
</evidence>
<dbReference type="Proteomes" id="UP000192445">
    <property type="component" value="Chromosome"/>
</dbReference>
<protein>
    <recommendedName>
        <fullName evidence="4">Arylamine N-acetyltransferase</fullName>
    </recommendedName>
</protein>
<dbReference type="EMBL" id="CP020570">
    <property type="protein sequence ID" value="ARF60328.1"/>
    <property type="molecule type" value="Genomic_DNA"/>
</dbReference>
<dbReference type="Gene3D" id="3.30.2140.10">
    <property type="entry name" value="Arylamine N-acetyltransferase"/>
    <property type="match status" value="1"/>
</dbReference>
<name>A0A1V0U5N6_STRVN</name>
<gene>
    <name evidence="2" type="ORF">B1H20_02200</name>
</gene>
<dbReference type="KEGG" id="svu:B1H20_02200"/>
<dbReference type="Gene3D" id="2.40.128.150">
    <property type="entry name" value="Cysteine proteinases"/>
    <property type="match status" value="1"/>
</dbReference>
<dbReference type="AlphaFoldDB" id="A0A1V0U5N6"/>
<reference evidence="2 3" key="1">
    <citation type="submission" date="2017-03" db="EMBL/GenBank/DDBJ databases">
        <title>Complete Genome Sequence of a natural compounds producer, Streptomyces violaceus S21.</title>
        <authorList>
            <person name="Zhong C."/>
            <person name="Zhao Z."/>
            <person name="Fu J."/>
            <person name="Zong G."/>
            <person name="Qin R."/>
            <person name="Cao G."/>
        </authorList>
    </citation>
    <scope>NUCLEOTIDE SEQUENCE [LARGE SCALE GENOMIC DNA]</scope>
    <source>
        <strain evidence="2 3">S21</strain>
    </source>
</reference>
<sequence length="289" mass="32649">MTQGTYDDIPPSSWGHERVDLRVYARRVGLRDPGAGAPEERLRLLHRAHVAAIPFDNLDFVADVPVGLGPAEVLRKLSGPRGGCCHEHNLLFGCVLEHLGYRVDRIAARVRLGGEGPRPRTHMALHVRHGPHTWLCDVGFGVQGFLEPLPLHDGATSHQLGRTFRIRALSSPFWTVEMHQEDVWTALYHFTLEPQEPMDFVVAHHFLATHPRSMLRRAPLLHLTTPDTRLHVRGLDFLETRGGVQRTRRLTRTSLEADLARFGIRLPRDRLSGLARRLFPPHSEGEETS</sequence>
<dbReference type="PANTHER" id="PTHR11786">
    <property type="entry name" value="N-HYDROXYARYLAMINE O-ACETYLTRANSFERASE"/>
    <property type="match status" value="1"/>
</dbReference>
<evidence type="ECO:0000313" key="2">
    <source>
        <dbReference type="EMBL" id="ARF60328.1"/>
    </source>
</evidence>
<dbReference type="STRING" id="1935.B1H20_02200"/>
<dbReference type="RefSeq" id="WP_050492618.1">
    <property type="nucleotide sequence ID" value="NZ_CP020570.1"/>
</dbReference>
<accession>A0A1V0U5N6</accession>
<organism evidence="2 3">
    <name type="scientific">Streptomyces violaceoruber</name>
    <dbReference type="NCBI Taxonomy" id="1935"/>
    <lineage>
        <taxon>Bacteria</taxon>
        <taxon>Bacillati</taxon>
        <taxon>Actinomycetota</taxon>
        <taxon>Actinomycetes</taxon>
        <taxon>Kitasatosporales</taxon>
        <taxon>Streptomycetaceae</taxon>
        <taxon>Streptomyces</taxon>
        <taxon>Streptomyces violaceoruber group</taxon>
    </lineage>
</organism>
<comment type="similarity">
    <text evidence="1">Belongs to the arylamine N-acetyltransferase family.</text>
</comment>
<dbReference type="OrthoDB" id="7181050at2"/>
<dbReference type="PANTHER" id="PTHR11786:SF0">
    <property type="entry name" value="ARYLAMINE N-ACETYLTRANSFERASE 4-RELATED"/>
    <property type="match status" value="1"/>
</dbReference>
<dbReference type="GO" id="GO:0016407">
    <property type="term" value="F:acetyltransferase activity"/>
    <property type="evidence" value="ECO:0007669"/>
    <property type="project" value="InterPro"/>
</dbReference>
<dbReference type="InterPro" id="IPR038765">
    <property type="entry name" value="Papain-like_cys_pep_sf"/>
</dbReference>
<evidence type="ECO:0000313" key="3">
    <source>
        <dbReference type="Proteomes" id="UP000192445"/>
    </source>
</evidence>
<evidence type="ECO:0008006" key="4">
    <source>
        <dbReference type="Google" id="ProtNLM"/>
    </source>
</evidence>